<evidence type="ECO:0000313" key="1">
    <source>
        <dbReference type="EMBL" id="MBC6464993.1"/>
    </source>
</evidence>
<dbReference type="Gene3D" id="2.50.20.20">
    <property type="match status" value="1"/>
</dbReference>
<reference evidence="1 2" key="1">
    <citation type="submission" date="2020-06" db="EMBL/GenBank/DDBJ databases">
        <title>Actinomadura xiongansis sp. nov., isolated from soil of Baiyangdian.</title>
        <authorList>
            <person name="Zhang X."/>
        </authorList>
    </citation>
    <scope>NUCLEOTIDE SEQUENCE [LARGE SCALE GENOMIC DNA]</scope>
    <source>
        <strain evidence="1 2">HBUM206468</strain>
    </source>
</reference>
<proteinExistence type="predicted"/>
<name>A0ABR7LJL8_9ACTN</name>
<comment type="caution">
    <text evidence="1">The sequence shown here is derived from an EMBL/GenBank/DDBJ whole genome shotgun (WGS) entry which is preliminary data.</text>
</comment>
<evidence type="ECO:0008006" key="3">
    <source>
        <dbReference type="Google" id="ProtNLM"/>
    </source>
</evidence>
<gene>
    <name evidence="1" type="ORF">HKK74_05715</name>
</gene>
<dbReference type="Proteomes" id="UP000805614">
    <property type="component" value="Unassembled WGS sequence"/>
</dbReference>
<evidence type="ECO:0000313" key="2">
    <source>
        <dbReference type="Proteomes" id="UP000805614"/>
    </source>
</evidence>
<organism evidence="1 2">
    <name type="scientific">Actinomadura alba</name>
    <dbReference type="NCBI Taxonomy" id="406431"/>
    <lineage>
        <taxon>Bacteria</taxon>
        <taxon>Bacillati</taxon>
        <taxon>Actinomycetota</taxon>
        <taxon>Actinomycetes</taxon>
        <taxon>Streptosporangiales</taxon>
        <taxon>Thermomonosporaceae</taxon>
        <taxon>Actinomadura</taxon>
    </lineage>
</organism>
<protein>
    <recommendedName>
        <fullName evidence="3">Lipoprotein LprG</fullName>
    </recommendedName>
</protein>
<keyword evidence="2" id="KW-1185">Reference proteome</keyword>
<dbReference type="RefSeq" id="WP_187242019.1">
    <property type="nucleotide sequence ID" value="NZ_BAAAOK010000017.1"/>
</dbReference>
<sequence length="289" mass="30508">MSLPNDRYIRQLFVTLPRHFSNAPLITVGRQRIVNISALKTRCVAAAAVTAMVLAAAACGDDGATKGAASSPSKATPTAPAGNGVAEKSADEIVAAAKNAFGAATSVHVKGNFEDAGHKIAIDLSLGRDGTKGTITAPVEGKTYPVSLISVNEKFYMKSPKLWRAVGGAAAANLIGNRWVLIPKDDSKDFEDFEQLADLEKFSDEMLSFDDEVFTKGSPTVVDGKPVITLKGSDSIVYVATTGTPYIIRLEPSAAAERKKGQAIQFLDYNAPVNVVPPTDVLDLAELQS</sequence>
<accession>A0ABR7LJL8</accession>
<dbReference type="EMBL" id="JABVEC010000003">
    <property type="protein sequence ID" value="MBC6464993.1"/>
    <property type="molecule type" value="Genomic_DNA"/>
</dbReference>